<evidence type="ECO:0000256" key="2">
    <source>
        <dbReference type="PROSITE-ProRule" id="PRU00169"/>
    </source>
</evidence>
<feature type="non-terminal residue" evidence="5">
    <location>
        <position position="166"/>
    </location>
</feature>
<dbReference type="EMBL" id="CAJVQB010020057">
    <property type="protein sequence ID" value="CAG8793286.1"/>
    <property type="molecule type" value="Genomic_DNA"/>
</dbReference>
<gene>
    <name evidence="5" type="ORF">GMARGA_LOCUS21589</name>
</gene>
<dbReference type="InterPro" id="IPR050956">
    <property type="entry name" value="2C_system_His_kinase"/>
</dbReference>
<feature type="modified residue" description="4-aspartylphosphate" evidence="2">
    <location>
        <position position="62"/>
    </location>
</feature>
<dbReference type="PANTHER" id="PTHR43719">
    <property type="entry name" value="TWO-COMPONENT HISTIDINE KINASE"/>
    <property type="match status" value="1"/>
</dbReference>
<evidence type="ECO:0000313" key="5">
    <source>
        <dbReference type="EMBL" id="CAG8793286.1"/>
    </source>
</evidence>
<keyword evidence="6" id="KW-1185">Reference proteome</keyword>
<comment type="caution">
    <text evidence="5">The sequence shown here is derived from an EMBL/GenBank/DDBJ whole genome shotgun (WGS) entry which is preliminary data.</text>
</comment>
<protein>
    <submittedName>
        <fullName evidence="5">12796_t:CDS:1</fullName>
    </submittedName>
</protein>
<feature type="transmembrane region" description="Helical" evidence="3">
    <location>
        <begin position="143"/>
        <end position="165"/>
    </location>
</feature>
<dbReference type="PROSITE" id="PS50110">
    <property type="entry name" value="RESPONSE_REGULATORY"/>
    <property type="match status" value="1"/>
</dbReference>
<dbReference type="CDD" id="cd17546">
    <property type="entry name" value="REC_hyHK_CKI1_RcsC-like"/>
    <property type="match status" value="1"/>
</dbReference>
<dbReference type="Gene3D" id="3.40.50.2300">
    <property type="match status" value="1"/>
</dbReference>
<keyword evidence="3" id="KW-1133">Transmembrane helix</keyword>
<name>A0ABN7VSC3_GIGMA</name>
<keyword evidence="1 2" id="KW-0597">Phosphoprotein</keyword>
<feature type="non-terminal residue" evidence="5">
    <location>
        <position position="1"/>
    </location>
</feature>
<evidence type="ECO:0000256" key="1">
    <source>
        <dbReference type="ARBA" id="ARBA00022553"/>
    </source>
</evidence>
<organism evidence="5 6">
    <name type="scientific">Gigaspora margarita</name>
    <dbReference type="NCBI Taxonomy" id="4874"/>
    <lineage>
        <taxon>Eukaryota</taxon>
        <taxon>Fungi</taxon>
        <taxon>Fungi incertae sedis</taxon>
        <taxon>Mucoromycota</taxon>
        <taxon>Glomeromycotina</taxon>
        <taxon>Glomeromycetes</taxon>
        <taxon>Diversisporales</taxon>
        <taxon>Gigasporaceae</taxon>
        <taxon>Gigaspora</taxon>
    </lineage>
</organism>
<dbReference type="Pfam" id="PF00072">
    <property type="entry name" value="Response_reg"/>
    <property type="match status" value="1"/>
</dbReference>
<reference evidence="5 6" key="1">
    <citation type="submission" date="2021-06" db="EMBL/GenBank/DDBJ databases">
        <authorList>
            <person name="Kallberg Y."/>
            <person name="Tangrot J."/>
            <person name="Rosling A."/>
        </authorList>
    </citation>
    <scope>NUCLEOTIDE SEQUENCE [LARGE SCALE GENOMIC DNA]</scope>
    <source>
        <strain evidence="5 6">120-4 pot B 10/14</strain>
    </source>
</reference>
<accession>A0ABN7VSC3</accession>
<feature type="domain" description="Response regulatory" evidence="4">
    <location>
        <begin position="12"/>
        <end position="132"/>
    </location>
</feature>
<evidence type="ECO:0000256" key="3">
    <source>
        <dbReference type="SAM" id="Phobius"/>
    </source>
</evidence>
<sequence length="166" mass="18975">MTTTFRYPIIRKSLIIDDNLITGKILSKILTKEFNHHVTLISSGSEALNILSQHHYDLVFMDIDMLELSGIETSIKIRNSTIIIEKNRGIPIFAYTTNKLKKDCLNAGIVNNGYISKPTSSDKVQTVIENFYETKLNSLLSLLALRLIIDTFVQFAFLSFLYTYYL</sequence>
<evidence type="ECO:0000259" key="4">
    <source>
        <dbReference type="PROSITE" id="PS50110"/>
    </source>
</evidence>
<dbReference type="SUPFAM" id="SSF52172">
    <property type="entry name" value="CheY-like"/>
    <property type="match status" value="1"/>
</dbReference>
<dbReference type="InterPro" id="IPR011006">
    <property type="entry name" value="CheY-like_superfamily"/>
</dbReference>
<evidence type="ECO:0000313" key="6">
    <source>
        <dbReference type="Proteomes" id="UP000789901"/>
    </source>
</evidence>
<dbReference type="PANTHER" id="PTHR43719:SF28">
    <property type="entry name" value="PEROXIDE STRESS-ACTIVATED HISTIDINE KINASE MAK1-RELATED"/>
    <property type="match status" value="1"/>
</dbReference>
<dbReference type="SMART" id="SM00448">
    <property type="entry name" value="REC"/>
    <property type="match status" value="1"/>
</dbReference>
<keyword evidence="3" id="KW-0812">Transmembrane</keyword>
<keyword evidence="3" id="KW-0472">Membrane</keyword>
<dbReference type="InterPro" id="IPR001789">
    <property type="entry name" value="Sig_transdc_resp-reg_receiver"/>
</dbReference>
<dbReference type="Proteomes" id="UP000789901">
    <property type="component" value="Unassembled WGS sequence"/>
</dbReference>
<proteinExistence type="predicted"/>